<evidence type="ECO:0000256" key="1">
    <source>
        <dbReference type="SAM" id="MobiDB-lite"/>
    </source>
</evidence>
<dbReference type="RefSeq" id="WP_344649712.1">
    <property type="nucleotide sequence ID" value="NZ_BAAAGX010000012.1"/>
</dbReference>
<name>A0ABN0UBD2_9ACTN</name>
<sequence>MTEPEHLYRSELITQGPEWLALRAGMKAAVSAYVTRLRPIPAVFDPARRDPAELRSRYLLRLATERAAAEHLDQLAVSAGQWAIHYGATPEQLAAVGDTTPDQAAERYEIPEDYRGQKFLPQRPEWATESDAACPGGDQ</sequence>
<dbReference type="EMBL" id="BAAAGX010000012">
    <property type="protein sequence ID" value="GAA0244939.1"/>
    <property type="molecule type" value="Genomic_DNA"/>
</dbReference>
<reference evidence="2 3" key="1">
    <citation type="journal article" date="2019" name="Int. J. Syst. Evol. Microbiol.">
        <title>The Global Catalogue of Microorganisms (GCM) 10K type strain sequencing project: providing services to taxonomists for standard genome sequencing and annotation.</title>
        <authorList>
            <consortium name="The Broad Institute Genomics Platform"/>
            <consortium name="The Broad Institute Genome Sequencing Center for Infectious Disease"/>
            <person name="Wu L."/>
            <person name="Ma J."/>
        </authorList>
    </citation>
    <scope>NUCLEOTIDE SEQUENCE [LARGE SCALE GENOMIC DNA]</scope>
    <source>
        <strain evidence="2 3">JCM 10425</strain>
    </source>
</reference>
<dbReference type="Proteomes" id="UP001500967">
    <property type="component" value="Unassembled WGS sequence"/>
</dbReference>
<feature type="region of interest" description="Disordered" evidence="1">
    <location>
        <begin position="119"/>
        <end position="139"/>
    </location>
</feature>
<accession>A0ABN0UBD2</accession>
<proteinExistence type="predicted"/>
<protein>
    <submittedName>
        <fullName evidence="2">Uncharacterized protein</fullName>
    </submittedName>
</protein>
<evidence type="ECO:0000313" key="2">
    <source>
        <dbReference type="EMBL" id="GAA0244939.1"/>
    </source>
</evidence>
<evidence type="ECO:0000313" key="3">
    <source>
        <dbReference type="Proteomes" id="UP001500967"/>
    </source>
</evidence>
<gene>
    <name evidence="2" type="ORF">GCM10009539_32960</name>
</gene>
<comment type="caution">
    <text evidence="2">The sequence shown here is derived from an EMBL/GenBank/DDBJ whole genome shotgun (WGS) entry which is preliminary data.</text>
</comment>
<organism evidence="2 3">
    <name type="scientific">Cryptosporangium japonicum</name>
    <dbReference type="NCBI Taxonomy" id="80872"/>
    <lineage>
        <taxon>Bacteria</taxon>
        <taxon>Bacillati</taxon>
        <taxon>Actinomycetota</taxon>
        <taxon>Actinomycetes</taxon>
        <taxon>Cryptosporangiales</taxon>
        <taxon>Cryptosporangiaceae</taxon>
        <taxon>Cryptosporangium</taxon>
    </lineage>
</organism>
<keyword evidence="3" id="KW-1185">Reference proteome</keyword>